<evidence type="ECO:0000313" key="2">
    <source>
        <dbReference type="EMBL" id="QQX78095.1"/>
    </source>
</evidence>
<evidence type="ECO:0000313" key="3">
    <source>
        <dbReference type="Proteomes" id="UP000629420"/>
    </source>
</evidence>
<evidence type="ECO:0000256" key="1">
    <source>
        <dbReference type="SAM" id="SignalP"/>
    </source>
</evidence>
<feature type="signal peptide" evidence="1">
    <location>
        <begin position="1"/>
        <end position="20"/>
    </location>
</feature>
<organism evidence="2 3">
    <name type="scientific">Aequorivita iocasae</name>
    <dbReference type="NCBI Taxonomy" id="2803865"/>
    <lineage>
        <taxon>Bacteria</taxon>
        <taxon>Pseudomonadati</taxon>
        <taxon>Bacteroidota</taxon>
        <taxon>Flavobacteriia</taxon>
        <taxon>Flavobacteriales</taxon>
        <taxon>Flavobacteriaceae</taxon>
        <taxon>Aequorivita</taxon>
    </lineage>
</organism>
<proteinExistence type="predicted"/>
<keyword evidence="1" id="KW-0732">Signal</keyword>
<reference evidence="2 3" key="1">
    <citation type="submission" date="2021-01" db="EMBL/GenBank/DDBJ databases">
        <title>Aequorivita sp. strain KX20305, a bacterium isolated from the sediment collected at a cold seep field in South China Sea.</title>
        <authorList>
            <person name="Zhang H."/>
            <person name="Li C."/>
        </authorList>
    </citation>
    <scope>NUCLEOTIDE SEQUENCE [LARGE SCALE GENOMIC DNA]</scope>
    <source>
        <strain evidence="2 3">KX20305</strain>
    </source>
</reference>
<keyword evidence="3" id="KW-1185">Reference proteome</keyword>
<dbReference type="EMBL" id="CP068439">
    <property type="protein sequence ID" value="QQX78095.1"/>
    <property type="molecule type" value="Genomic_DNA"/>
</dbReference>
<dbReference type="RefSeq" id="WP_202337913.1">
    <property type="nucleotide sequence ID" value="NZ_CP068439.1"/>
</dbReference>
<feature type="chain" id="PRO_5045265620" description="Outer membrane protein beta-barrel domain-containing protein" evidence="1">
    <location>
        <begin position="21"/>
        <end position="531"/>
    </location>
</feature>
<accession>A0ABX7DVC9</accession>
<sequence>MKQFLYIILTFVYSTTSLLAQDDKNTLMGKVSFVTSNNVYVKFESTEKINIGEFLQLNNQNCLQVTEKSSTSVVCSIVNNCEVKVEDSVLYKITVEEAPVIVPEDTITDSISTQVIQPKDPYPEKQSIYNENIRGRVSVASYNNFSNLREDRHRLQGKFSLNANHINDGKFSIETYLAYRNNVSVPENYRGRTSIFNVYNLNARYDATPTLSVTLGRKINPKASTFGANDGLQIEKYFGNFYVGAVGGFRPDFFDYGFNSDLLQYGGYLGIEGNTEDYYGTTTVGAMEQTNAGNTDRRYIFFQHASTIAKVFNLFGSAEMDIFSNSGSETRLTNLYLSARYRFSRAANLMVSYDSRKQIIYYETFQTEIEQILDDDLARQGIRIRLNVRPAKIIWMGASYSTRFQTGEQNKSDNIYGYITLTKIPAVGGRLNASYNMNTSRYLKSSIFSVRHSRDLVKNKLNADFYYRMADYDYENQLTQYKQNYYGMALMYRISTSWHFNISGEMSQFDDENSYRFYTQLTKRFDSRKKK</sequence>
<name>A0ABX7DVC9_9FLAO</name>
<protein>
    <recommendedName>
        <fullName evidence="4">Outer membrane protein beta-barrel domain-containing protein</fullName>
    </recommendedName>
</protein>
<dbReference type="Proteomes" id="UP000629420">
    <property type="component" value="Chromosome"/>
</dbReference>
<gene>
    <name evidence="2" type="ORF">JK629_07510</name>
</gene>
<evidence type="ECO:0008006" key="4">
    <source>
        <dbReference type="Google" id="ProtNLM"/>
    </source>
</evidence>